<name>A0A151GRR5_DRECN</name>
<dbReference type="EMBL" id="LAYC01000001">
    <property type="protein sequence ID" value="KYK59814.1"/>
    <property type="molecule type" value="Genomic_DNA"/>
</dbReference>
<feature type="region of interest" description="Disordered" evidence="1">
    <location>
        <begin position="461"/>
        <end position="481"/>
    </location>
</feature>
<dbReference type="InterPro" id="IPR001810">
    <property type="entry name" value="F-box_dom"/>
</dbReference>
<accession>A0A151GRR5</accession>
<dbReference type="CDD" id="cd09917">
    <property type="entry name" value="F-box_SF"/>
    <property type="match status" value="1"/>
</dbReference>
<evidence type="ECO:0000256" key="1">
    <source>
        <dbReference type="SAM" id="MobiDB-lite"/>
    </source>
</evidence>
<feature type="compositionally biased region" description="Low complexity" evidence="1">
    <location>
        <begin position="85"/>
        <end position="94"/>
    </location>
</feature>
<feature type="compositionally biased region" description="Acidic residues" evidence="1">
    <location>
        <begin position="848"/>
        <end position="864"/>
    </location>
</feature>
<feature type="region of interest" description="Disordered" evidence="1">
    <location>
        <begin position="1"/>
        <end position="32"/>
    </location>
</feature>
<feature type="compositionally biased region" description="Low complexity" evidence="1">
    <location>
        <begin position="471"/>
        <end position="481"/>
    </location>
</feature>
<keyword evidence="4" id="KW-1185">Reference proteome</keyword>
<feature type="compositionally biased region" description="Polar residues" evidence="1">
    <location>
        <begin position="124"/>
        <end position="140"/>
    </location>
</feature>
<proteinExistence type="predicted"/>
<comment type="caution">
    <text evidence="3">The sequence shown here is derived from an EMBL/GenBank/DDBJ whole genome shotgun (WGS) entry which is preliminary data.</text>
</comment>
<feature type="region of interest" description="Disordered" evidence="1">
    <location>
        <begin position="51"/>
        <end position="162"/>
    </location>
</feature>
<dbReference type="Proteomes" id="UP000076580">
    <property type="component" value="Chromosome 01"/>
</dbReference>
<dbReference type="RefSeq" id="XP_040659166.1">
    <property type="nucleotide sequence ID" value="XM_040798283.1"/>
</dbReference>
<dbReference type="InParanoid" id="A0A151GRR5"/>
<dbReference type="GeneID" id="63713591"/>
<evidence type="ECO:0000259" key="2">
    <source>
        <dbReference type="PROSITE" id="PS50181"/>
    </source>
</evidence>
<gene>
    <name evidence="3" type="ORF">DCS_00948</name>
</gene>
<evidence type="ECO:0000313" key="4">
    <source>
        <dbReference type="Proteomes" id="UP000076580"/>
    </source>
</evidence>
<protein>
    <recommendedName>
        <fullName evidence="2">F-box domain-containing protein</fullName>
    </recommendedName>
</protein>
<evidence type="ECO:0000313" key="3">
    <source>
        <dbReference type="EMBL" id="KYK59814.1"/>
    </source>
</evidence>
<dbReference type="AlphaFoldDB" id="A0A151GRR5"/>
<organism evidence="3 4">
    <name type="scientific">Drechmeria coniospora</name>
    <name type="common">Nematophagous fungus</name>
    <name type="synonym">Meria coniospora</name>
    <dbReference type="NCBI Taxonomy" id="98403"/>
    <lineage>
        <taxon>Eukaryota</taxon>
        <taxon>Fungi</taxon>
        <taxon>Dikarya</taxon>
        <taxon>Ascomycota</taxon>
        <taxon>Pezizomycotina</taxon>
        <taxon>Sordariomycetes</taxon>
        <taxon>Hypocreomycetidae</taxon>
        <taxon>Hypocreales</taxon>
        <taxon>Ophiocordycipitaceae</taxon>
        <taxon>Drechmeria</taxon>
    </lineage>
</organism>
<feature type="domain" description="F-box" evidence="2">
    <location>
        <begin position="205"/>
        <end position="250"/>
    </location>
</feature>
<sequence>MLNTRATLRTHKPMDKPTDGKSTTCYRNKKQQRHAAFIGRQLLPEQLLRNSPRTAQEQHKGSKGAAQEQQSSSTRAAQEQHKSSTRAAHSTRAAQEQHKNSTRTAQEQHKNSTRTAQEQHENSTRTAQEQSNGGTAQEQNSTDRHGGKSQRFSQRARMPKWRSQAADECPVTHRQQVAHRHCPEQFFGLICCLVPESRCGRMAPAASLGMVPDDVFTLMAENLDFLDLLALSLVCKATRKLVSCLLWRTIVIRPKKEDRPELVRIRIPPGIPQEHMRAICFRNVFEHFPSYRCIHWDEPEGRTSSGRVASTDWYWLRAEDLSQKVDYLIKQFRKRRMDSFSWEMGICLPGRFLELLARIQPRLQDLTLVTDGHCPEEGDRAQAVSLSNVYFPHLRKLTWIGPGSVVRLWELFSNHADQLEEFEMKWTSLDLMEDNFALADREDCGLWALLRHGNLLRARAASGGGGHRGRPSGSGSETPFLSLTPSLPPGRVEMPYLRSLSLSHVTLGPLAYTELDLLRLESLTLRDCPSWVNFCQGLVDSGMPLSLKCLELQSGLERWEAPEDAAPERDWIWVRLIDAVDRLEELYVSVRVGRPVPSVALWDHVSKHRKTLTTFVHHFREDIVDHPDRNVDDGTYDVLDLGIKNALEHIVVQRAFMHLHLDALGLPCDPRILPPLLEPFRERTTLKFIHIRQSASDAQGCLPGPMHFTTCGRRLQYPLYHGNLHQTYNDCLTQIFGRQGVPSVEQVAFGDFSIPRCRSCWKNFIAERDTTAKEGFRFLELTELEGFRALCRHRRILESCPWEEFETESVGPSTVELEEARESIMQGYKLCAGKSPTHEVDPYNEFSDAGEPETDDEDRGDPDGGEYAYEAYEDDEAVAGWIDDV</sequence>
<feature type="compositionally biased region" description="Polar residues" evidence="1">
    <location>
        <begin position="67"/>
        <end position="77"/>
    </location>
</feature>
<feature type="region of interest" description="Disordered" evidence="1">
    <location>
        <begin position="835"/>
        <end position="874"/>
    </location>
</feature>
<dbReference type="PROSITE" id="PS50181">
    <property type="entry name" value="FBOX"/>
    <property type="match status" value="1"/>
</dbReference>
<reference evidence="3 4" key="1">
    <citation type="journal article" date="2016" name="Sci. Rep.">
        <title>Insights into Adaptations to a Near-Obligate Nematode Endoparasitic Lifestyle from the Finished Genome of Drechmeria coniospora.</title>
        <authorList>
            <person name="Zhang L."/>
            <person name="Zhou Z."/>
            <person name="Guo Q."/>
            <person name="Fokkens L."/>
            <person name="Miskei M."/>
            <person name="Pocsi I."/>
            <person name="Zhang W."/>
            <person name="Chen M."/>
            <person name="Wang L."/>
            <person name="Sun Y."/>
            <person name="Donzelli B.G."/>
            <person name="Gibson D.M."/>
            <person name="Nelson D.R."/>
            <person name="Luo J.G."/>
            <person name="Rep M."/>
            <person name="Liu H."/>
            <person name="Yang S."/>
            <person name="Wang J."/>
            <person name="Krasnoff S.B."/>
            <person name="Xu Y."/>
            <person name="Molnar I."/>
            <person name="Lin M."/>
        </authorList>
    </citation>
    <scope>NUCLEOTIDE SEQUENCE [LARGE SCALE GENOMIC DNA]</scope>
    <source>
        <strain evidence="3 4">ARSEF 6962</strain>
    </source>
</reference>